<name>A0ABQ9F1F9_TEGGR</name>
<sequence>MLSRENRFDIPIYLPYRKVYCNNRDGCTINKHELFQVNSNSSGLMLTLKNCGKSIEGNYTCIYKKQRATYSLNASALYIINPNNGCYISNEGNEYKCQTKCLIVKRNKRIQWELETNDSKAIYWDTPFSTEDCH</sequence>
<gene>
    <name evidence="1" type="ORF">KUTeg_011224</name>
</gene>
<keyword evidence="2" id="KW-1185">Reference proteome</keyword>
<evidence type="ECO:0000313" key="1">
    <source>
        <dbReference type="EMBL" id="KAJ8311224.1"/>
    </source>
</evidence>
<protein>
    <submittedName>
        <fullName evidence="1">Uncharacterized protein</fullName>
    </submittedName>
</protein>
<comment type="caution">
    <text evidence="1">The sequence shown here is derived from an EMBL/GenBank/DDBJ whole genome shotgun (WGS) entry which is preliminary data.</text>
</comment>
<reference evidence="1 2" key="1">
    <citation type="submission" date="2022-12" db="EMBL/GenBank/DDBJ databases">
        <title>Chromosome-level genome of Tegillarca granosa.</title>
        <authorList>
            <person name="Kim J."/>
        </authorList>
    </citation>
    <scope>NUCLEOTIDE SEQUENCE [LARGE SCALE GENOMIC DNA]</scope>
    <source>
        <strain evidence="1">Teg-2019</strain>
        <tissue evidence="1">Adductor muscle</tissue>
    </source>
</reference>
<organism evidence="1 2">
    <name type="scientific">Tegillarca granosa</name>
    <name type="common">Malaysian cockle</name>
    <name type="synonym">Anadara granosa</name>
    <dbReference type="NCBI Taxonomy" id="220873"/>
    <lineage>
        <taxon>Eukaryota</taxon>
        <taxon>Metazoa</taxon>
        <taxon>Spiralia</taxon>
        <taxon>Lophotrochozoa</taxon>
        <taxon>Mollusca</taxon>
        <taxon>Bivalvia</taxon>
        <taxon>Autobranchia</taxon>
        <taxon>Pteriomorphia</taxon>
        <taxon>Arcoida</taxon>
        <taxon>Arcoidea</taxon>
        <taxon>Arcidae</taxon>
        <taxon>Tegillarca</taxon>
    </lineage>
</organism>
<proteinExistence type="predicted"/>
<dbReference type="Proteomes" id="UP001217089">
    <property type="component" value="Unassembled WGS sequence"/>
</dbReference>
<accession>A0ABQ9F1F9</accession>
<evidence type="ECO:0000313" key="2">
    <source>
        <dbReference type="Proteomes" id="UP001217089"/>
    </source>
</evidence>
<dbReference type="EMBL" id="JARBDR010000531">
    <property type="protein sequence ID" value="KAJ8311224.1"/>
    <property type="molecule type" value="Genomic_DNA"/>
</dbReference>